<reference evidence="3 4" key="1">
    <citation type="submission" date="2020-04" db="EMBL/GenBank/DDBJ databases">
        <title>Sphingobium sp. AR-3-1 isolated from Arctic soil.</title>
        <authorList>
            <person name="Dahal R.H."/>
            <person name="Chaudhary D.K."/>
        </authorList>
    </citation>
    <scope>NUCLEOTIDE SEQUENCE [LARGE SCALE GENOMIC DNA]</scope>
    <source>
        <strain evidence="3 4">AR-3-1</strain>
    </source>
</reference>
<evidence type="ECO:0000256" key="2">
    <source>
        <dbReference type="ARBA" id="ARBA00022649"/>
    </source>
</evidence>
<organism evidence="3 4">
    <name type="scientific">Sphingobium psychrophilum</name>
    <dbReference type="NCBI Taxonomy" id="2728834"/>
    <lineage>
        <taxon>Bacteria</taxon>
        <taxon>Pseudomonadati</taxon>
        <taxon>Pseudomonadota</taxon>
        <taxon>Alphaproteobacteria</taxon>
        <taxon>Sphingomonadales</taxon>
        <taxon>Sphingomonadaceae</taxon>
        <taxon>Sphingobium</taxon>
    </lineage>
</organism>
<dbReference type="PANTHER" id="PTHR33755:SF9">
    <property type="entry name" value="TOXIN PARE1"/>
    <property type="match status" value="1"/>
</dbReference>
<comment type="similarity">
    <text evidence="1">Belongs to the RelE toxin family.</text>
</comment>
<dbReference type="EMBL" id="JABBFV010000006">
    <property type="protein sequence ID" value="NML10540.1"/>
    <property type="molecule type" value="Genomic_DNA"/>
</dbReference>
<name>A0A7X9ZRZ9_9SPHN</name>
<protein>
    <submittedName>
        <fullName evidence="3">Type II toxin-antitoxin system RelE/ParE family toxin</fullName>
    </submittedName>
</protein>
<dbReference type="InterPro" id="IPR007712">
    <property type="entry name" value="RelE/ParE_toxin"/>
</dbReference>
<dbReference type="Proteomes" id="UP000519023">
    <property type="component" value="Unassembled WGS sequence"/>
</dbReference>
<keyword evidence="2" id="KW-1277">Toxin-antitoxin system</keyword>
<evidence type="ECO:0000313" key="4">
    <source>
        <dbReference type="Proteomes" id="UP000519023"/>
    </source>
</evidence>
<dbReference type="InterPro" id="IPR035093">
    <property type="entry name" value="RelE/ParE_toxin_dom_sf"/>
</dbReference>
<dbReference type="Pfam" id="PF05016">
    <property type="entry name" value="ParE_toxin"/>
    <property type="match status" value="1"/>
</dbReference>
<keyword evidence="4" id="KW-1185">Reference proteome</keyword>
<comment type="caution">
    <text evidence="3">The sequence shown here is derived from an EMBL/GenBank/DDBJ whole genome shotgun (WGS) entry which is preliminary data.</text>
</comment>
<dbReference type="Gene3D" id="3.30.2310.20">
    <property type="entry name" value="RelE-like"/>
    <property type="match status" value="1"/>
</dbReference>
<accession>A0A7X9ZRZ9</accession>
<dbReference type="RefSeq" id="WP_169572906.1">
    <property type="nucleotide sequence ID" value="NZ_JABBFV010000006.1"/>
</dbReference>
<proteinExistence type="inferred from homology"/>
<gene>
    <name evidence="3" type="ORF">HHL08_10320</name>
</gene>
<sequence>MPKIRLTVAAQQDLIAIQDRGLDLFGLDAVRLHMQGFEHIFTLLRAHPAAGEARPDYGDGIRVFSHRPHRVLYHVGETEILIVRVIHSAMDAIAALGHTN</sequence>
<dbReference type="InterPro" id="IPR051803">
    <property type="entry name" value="TA_system_RelE-like_toxin"/>
</dbReference>
<dbReference type="AlphaFoldDB" id="A0A7X9ZRZ9"/>
<evidence type="ECO:0000256" key="1">
    <source>
        <dbReference type="ARBA" id="ARBA00006226"/>
    </source>
</evidence>
<dbReference type="PANTHER" id="PTHR33755">
    <property type="entry name" value="TOXIN PARE1-RELATED"/>
    <property type="match status" value="1"/>
</dbReference>
<evidence type="ECO:0000313" key="3">
    <source>
        <dbReference type="EMBL" id="NML10540.1"/>
    </source>
</evidence>